<dbReference type="EMBL" id="JACRSO010000002">
    <property type="protein sequence ID" value="MBC8528946.1"/>
    <property type="molecule type" value="Genomic_DNA"/>
</dbReference>
<dbReference type="InterPro" id="IPR052188">
    <property type="entry name" value="Ni-pincer_cofactor_biosynth"/>
</dbReference>
<comment type="caution">
    <text evidence="3">The sequence shown here is derived from an EMBL/GenBank/DDBJ whole genome shotgun (WGS) entry which is preliminary data.</text>
</comment>
<gene>
    <name evidence="3" type="primary">larE</name>
    <name evidence="3" type="ORF">H8699_05855</name>
</gene>
<evidence type="ECO:0000313" key="4">
    <source>
        <dbReference type="Proteomes" id="UP000654279"/>
    </source>
</evidence>
<organism evidence="3 4">
    <name type="scientific">Luoshenia tenuis</name>
    <dbReference type="NCBI Taxonomy" id="2763654"/>
    <lineage>
        <taxon>Bacteria</taxon>
        <taxon>Bacillati</taxon>
        <taxon>Bacillota</taxon>
        <taxon>Clostridia</taxon>
        <taxon>Christensenellales</taxon>
        <taxon>Christensenellaceae</taxon>
        <taxon>Luoshenia</taxon>
    </lineage>
</organism>
<dbReference type="Proteomes" id="UP000654279">
    <property type="component" value="Unassembled WGS sequence"/>
</dbReference>
<dbReference type="Gene3D" id="3.40.50.620">
    <property type="entry name" value="HUPs"/>
    <property type="match status" value="1"/>
</dbReference>
<dbReference type="NCBIfam" id="TIGR00268">
    <property type="entry name" value="ATP-dependent sacrificial sulfur transferase LarE"/>
    <property type="match status" value="1"/>
</dbReference>
<dbReference type="GO" id="GO:0016783">
    <property type="term" value="F:sulfurtransferase activity"/>
    <property type="evidence" value="ECO:0007669"/>
    <property type="project" value="InterPro"/>
</dbReference>
<dbReference type="PANTHER" id="PTHR43169">
    <property type="entry name" value="EXSB FAMILY PROTEIN"/>
    <property type="match status" value="1"/>
</dbReference>
<dbReference type="Pfam" id="PF02540">
    <property type="entry name" value="NAD_synthase"/>
    <property type="match status" value="1"/>
</dbReference>
<protein>
    <submittedName>
        <fullName evidence="3">ATP-dependent sacrificial sulfur transferase LarE</fullName>
    </submittedName>
</protein>
<dbReference type="PIRSF" id="PIRSF006661">
    <property type="entry name" value="PP-lp_UCP006661"/>
    <property type="match status" value="1"/>
</dbReference>
<feature type="domain" description="NAD/GMP synthase" evidence="2">
    <location>
        <begin position="21"/>
        <end position="92"/>
    </location>
</feature>
<reference evidence="3" key="1">
    <citation type="submission" date="2020-08" db="EMBL/GenBank/DDBJ databases">
        <title>Genome public.</title>
        <authorList>
            <person name="Liu C."/>
            <person name="Sun Q."/>
        </authorList>
    </citation>
    <scope>NUCLEOTIDE SEQUENCE</scope>
    <source>
        <strain evidence="3">NSJ-44</strain>
    </source>
</reference>
<keyword evidence="3" id="KW-0808">Transferase</keyword>
<accession>A0A926D054</accession>
<feature type="active site" description="Nucleophile and sulfur donor" evidence="1">
    <location>
        <position position="177"/>
    </location>
</feature>
<proteinExistence type="predicted"/>
<sequence length="274" mass="30369">MQELAYKRDKLMAILGGYPNLAVGFSGGVDSTLLLRAAREALGKERVLAITAAGIMCPQWEREQARALAAKMDVRQMEIPIDPLAIEGFRENTQERCYHCKRALFGKIVETAAEQGFQLLADGANADDLGDYRPGMRAVKELGIVSPLLEAGLTKADIRELSRQYGLSTAEKPSYACLASRIPYGTPITAEALLQVERAENFLMDRGFVQMRVRHHGEVARIEVPQAEIGRFLDAELREAVTDYFKEVGFRYVALDLQGFRTGSMNEGLKPKGE</sequence>
<evidence type="ECO:0000256" key="1">
    <source>
        <dbReference type="PIRSR" id="PIRSR006661-1"/>
    </source>
</evidence>
<dbReference type="GO" id="GO:0006163">
    <property type="term" value="P:purine nucleotide metabolic process"/>
    <property type="evidence" value="ECO:0007669"/>
    <property type="project" value="UniProtKB-ARBA"/>
</dbReference>
<dbReference type="CDD" id="cd01990">
    <property type="entry name" value="LarE-like"/>
    <property type="match status" value="1"/>
</dbReference>
<name>A0A926D054_9FIRM</name>
<keyword evidence="4" id="KW-1185">Reference proteome</keyword>
<dbReference type="InterPro" id="IPR022310">
    <property type="entry name" value="NAD/GMP_synthase"/>
</dbReference>
<dbReference type="RefSeq" id="WP_249285112.1">
    <property type="nucleotide sequence ID" value="NZ_JACRSO010000002.1"/>
</dbReference>
<dbReference type="SUPFAM" id="SSF52402">
    <property type="entry name" value="Adenine nucleotide alpha hydrolases-like"/>
    <property type="match status" value="1"/>
</dbReference>
<evidence type="ECO:0000313" key="3">
    <source>
        <dbReference type="EMBL" id="MBC8528946.1"/>
    </source>
</evidence>
<dbReference type="PANTHER" id="PTHR43169:SF2">
    <property type="entry name" value="NAD_GMP SYNTHASE DOMAIN-CONTAINING PROTEIN"/>
    <property type="match status" value="1"/>
</dbReference>
<dbReference type="InterPro" id="IPR014729">
    <property type="entry name" value="Rossmann-like_a/b/a_fold"/>
</dbReference>
<dbReference type="InterPro" id="IPR005232">
    <property type="entry name" value="LarE"/>
</dbReference>
<dbReference type="AlphaFoldDB" id="A0A926D054"/>
<evidence type="ECO:0000259" key="2">
    <source>
        <dbReference type="Pfam" id="PF02540"/>
    </source>
</evidence>